<evidence type="ECO:0000256" key="1">
    <source>
        <dbReference type="ARBA" id="ARBA00004141"/>
    </source>
</evidence>
<feature type="transmembrane region" description="Helical" evidence="5">
    <location>
        <begin position="28"/>
        <end position="52"/>
    </location>
</feature>
<evidence type="ECO:0000256" key="5">
    <source>
        <dbReference type="SAM" id="Phobius"/>
    </source>
</evidence>
<feature type="transmembrane region" description="Helical" evidence="5">
    <location>
        <begin position="107"/>
        <end position="127"/>
    </location>
</feature>
<evidence type="ECO:0000256" key="3">
    <source>
        <dbReference type="ARBA" id="ARBA00022989"/>
    </source>
</evidence>
<dbReference type="GO" id="GO:0005886">
    <property type="term" value="C:plasma membrane"/>
    <property type="evidence" value="ECO:0007669"/>
    <property type="project" value="TreeGrafter"/>
</dbReference>
<keyword evidence="3 5" id="KW-1133">Transmembrane helix</keyword>
<dbReference type="Pfam" id="PF04479">
    <property type="entry name" value="RTA1"/>
    <property type="match status" value="1"/>
</dbReference>
<evidence type="ECO:0000313" key="7">
    <source>
        <dbReference type="Proteomes" id="UP000184330"/>
    </source>
</evidence>
<dbReference type="GO" id="GO:0000324">
    <property type="term" value="C:fungal-type vacuole"/>
    <property type="evidence" value="ECO:0007669"/>
    <property type="project" value="TreeGrafter"/>
</dbReference>
<sequence>MQFGLHAEIIGYVGRILSYNNRWDQNGFLIQMGCFTLGPAFFSAAIYLRLGIVVTVYGAENSRIPSNMYTKFFMPCDIVAMSLQAAGGGMASVALTNNHSLSTSNSVMITGLSSQVFTLFIFMVLGIDFGLKVSRRRHELGDDTTLSHEPHLVAIRELNQGFSGPVTFNQYLFVGFEGILMSFTVAALAIFHPALCMGKPWVNAAVKLRKRMMKRGVRKG</sequence>
<dbReference type="Proteomes" id="UP000184330">
    <property type="component" value="Unassembled WGS sequence"/>
</dbReference>
<gene>
    <name evidence="6" type="ORF">PAC_10692</name>
</gene>
<evidence type="ECO:0000256" key="4">
    <source>
        <dbReference type="ARBA" id="ARBA00023136"/>
    </source>
</evidence>
<dbReference type="AlphaFoldDB" id="A0A1L7X6Z5"/>
<dbReference type="STRING" id="576137.A0A1L7X6Z5"/>
<dbReference type="EMBL" id="FJOG01000016">
    <property type="protein sequence ID" value="CZR60796.1"/>
    <property type="molecule type" value="Genomic_DNA"/>
</dbReference>
<keyword evidence="7" id="KW-1185">Reference proteome</keyword>
<evidence type="ECO:0000313" key="6">
    <source>
        <dbReference type="EMBL" id="CZR60796.1"/>
    </source>
</evidence>
<comment type="subcellular location">
    <subcellularLocation>
        <location evidence="1">Membrane</location>
        <topology evidence="1">Multi-pass membrane protein</topology>
    </subcellularLocation>
</comment>
<dbReference type="InterPro" id="IPR007568">
    <property type="entry name" value="RTA1"/>
</dbReference>
<evidence type="ECO:0000256" key="2">
    <source>
        <dbReference type="ARBA" id="ARBA00022692"/>
    </source>
</evidence>
<name>A0A1L7X6Z5_9HELO</name>
<protein>
    <submittedName>
        <fullName evidence="6">Related to YER185w, Rta1p</fullName>
    </submittedName>
</protein>
<dbReference type="PANTHER" id="PTHR31465">
    <property type="entry name" value="PROTEIN RTA1-RELATED"/>
    <property type="match status" value="1"/>
</dbReference>
<accession>A0A1L7X6Z5</accession>
<feature type="transmembrane region" description="Helical" evidence="5">
    <location>
        <begin position="72"/>
        <end position="95"/>
    </location>
</feature>
<keyword evidence="4 5" id="KW-0472">Membrane</keyword>
<feature type="transmembrane region" description="Helical" evidence="5">
    <location>
        <begin position="171"/>
        <end position="191"/>
    </location>
</feature>
<keyword evidence="2 5" id="KW-0812">Transmembrane</keyword>
<dbReference type="OrthoDB" id="3555492at2759"/>
<dbReference type="PANTHER" id="PTHR31465:SF7">
    <property type="entry name" value="SPHINGOID LONG-CHAIN BASE TRANSPORTER RSB1"/>
    <property type="match status" value="1"/>
</dbReference>
<organism evidence="6 7">
    <name type="scientific">Phialocephala subalpina</name>
    <dbReference type="NCBI Taxonomy" id="576137"/>
    <lineage>
        <taxon>Eukaryota</taxon>
        <taxon>Fungi</taxon>
        <taxon>Dikarya</taxon>
        <taxon>Ascomycota</taxon>
        <taxon>Pezizomycotina</taxon>
        <taxon>Leotiomycetes</taxon>
        <taxon>Helotiales</taxon>
        <taxon>Mollisiaceae</taxon>
        <taxon>Phialocephala</taxon>
        <taxon>Phialocephala fortinii species complex</taxon>
    </lineage>
</organism>
<reference evidence="6 7" key="1">
    <citation type="submission" date="2016-03" db="EMBL/GenBank/DDBJ databases">
        <authorList>
            <person name="Ploux O."/>
        </authorList>
    </citation>
    <scope>NUCLEOTIDE SEQUENCE [LARGE SCALE GENOMIC DNA]</scope>
    <source>
        <strain evidence="6 7">UAMH 11012</strain>
    </source>
</reference>
<proteinExistence type="predicted"/>